<dbReference type="InterPro" id="IPR001849">
    <property type="entry name" value="PH_domain"/>
</dbReference>
<dbReference type="SUPFAM" id="SSF47576">
    <property type="entry name" value="Calponin-homology domain, CH-domain"/>
    <property type="match status" value="1"/>
</dbReference>
<keyword evidence="2 3" id="KW-0727">SH2 domain</keyword>
<gene>
    <name evidence="9" type="ORF">DGAL_LOCUS5587</name>
</gene>
<dbReference type="InterPro" id="IPR055251">
    <property type="entry name" value="SOS1_NGEF_PH"/>
</dbReference>
<comment type="caution">
    <text evidence="9">The sequence shown here is derived from an EMBL/GenBank/DDBJ whole genome shotgun (WGS) entry which is preliminary data.</text>
</comment>
<dbReference type="InterPro" id="IPR000219">
    <property type="entry name" value="DH_dom"/>
</dbReference>
<evidence type="ECO:0000256" key="1">
    <source>
        <dbReference type="ARBA" id="ARBA00022658"/>
    </source>
</evidence>
<dbReference type="InterPro" id="IPR035899">
    <property type="entry name" value="DBL_dom_sf"/>
</dbReference>
<name>A0A8J2RLB4_9CRUS</name>
<feature type="domain" description="SH2" evidence="4">
    <location>
        <begin position="675"/>
        <end position="792"/>
    </location>
</feature>
<dbReference type="SMART" id="SM00033">
    <property type="entry name" value="CH"/>
    <property type="match status" value="1"/>
</dbReference>
<feature type="domain" description="PH" evidence="5">
    <location>
        <begin position="420"/>
        <end position="540"/>
    </location>
</feature>
<dbReference type="InterPro" id="IPR036860">
    <property type="entry name" value="SH2_dom_sf"/>
</dbReference>
<evidence type="ECO:0008006" key="11">
    <source>
        <dbReference type="Google" id="ProtNLM"/>
    </source>
</evidence>
<dbReference type="EMBL" id="CAKKLH010000101">
    <property type="protein sequence ID" value="CAH0103054.1"/>
    <property type="molecule type" value="Genomic_DNA"/>
</dbReference>
<evidence type="ECO:0000313" key="9">
    <source>
        <dbReference type="EMBL" id="CAH0103054.1"/>
    </source>
</evidence>
<proteinExistence type="predicted"/>
<dbReference type="PROSITE" id="PS50003">
    <property type="entry name" value="PH_DOMAIN"/>
    <property type="match status" value="1"/>
</dbReference>
<feature type="domain" description="Phorbol-ester/DAG-type" evidence="8">
    <location>
        <begin position="553"/>
        <end position="602"/>
    </location>
</feature>
<evidence type="ECO:0000256" key="3">
    <source>
        <dbReference type="PROSITE-ProRule" id="PRU00191"/>
    </source>
</evidence>
<reference evidence="9" key="1">
    <citation type="submission" date="2021-11" db="EMBL/GenBank/DDBJ databases">
        <authorList>
            <person name="Schell T."/>
        </authorList>
    </citation>
    <scope>NUCLEOTIDE SEQUENCE</scope>
    <source>
        <strain evidence="9">M5</strain>
    </source>
</reference>
<keyword evidence="1" id="KW-0344">Guanine-nucleotide releasing factor</keyword>
<protein>
    <recommendedName>
        <fullName evidence="11">Guanine nucleotide exchange factor VAV2</fullName>
    </recommendedName>
</protein>
<dbReference type="PROSITE" id="PS50010">
    <property type="entry name" value="DH_2"/>
    <property type="match status" value="1"/>
</dbReference>
<dbReference type="Gene3D" id="3.30.505.10">
    <property type="entry name" value="SH2 domain"/>
    <property type="match status" value="1"/>
</dbReference>
<dbReference type="InterPro" id="IPR011993">
    <property type="entry name" value="PH-like_dom_sf"/>
</dbReference>
<dbReference type="Pfam" id="PF00307">
    <property type="entry name" value="CH"/>
    <property type="match status" value="1"/>
</dbReference>
<organism evidence="9 10">
    <name type="scientific">Daphnia galeata</name>
    <dbReference type="NCBI Taxonomy" id="27404"/>
    <lineage>
        <taxon>Eukaryota</taxon>
        <taxon>Metazoa</taxon>
        <taxon>Ecdysozoa</taxon>
        <taxon>Arthropoda</taxon>
        <taxon>Crustacea</taxon>
        <taxon>Branchiopoda</taxon>
        <taxon>Diplostraca</taxon>
        <taxon>Cladocera</taxon>
        <taxon>Anomopoda</taxon>
        <taxon>Daphniidae</taxon>
        <taxon>Daphnia</taxon>
    </lineage>
</organism>
<feature type="domain" description="DH" evidence="6">
    <location>
        <begin position="206"/>
        <end position="388"/>
    </location>
</feature>
<dbReference type="SMART" id="SM00325">
    <property type="entry name" value="RhoGEF"/>
    <property type="match status" value="1"/>
</dbReference>
<dbReference type="Gene3D" id="2.30.29.30">
    <property type="entry name" value="Pleckstrin-homology domain (PH domain)/Phosphotyrosine-binding domain (PTB)"/>
    <property type="match status" value="1"/>
</dbReference>
<evidence type="ECO:0000259" key="5">
    <source>
        <dbReference type="PROSITE" id="PS50003"/>
    </source>
</evidence>
<dbReference type="Pfam" id="PF22697">
    <property type="entry name" value="SOS1_NGEF_PH"/>
    <property type="match status" value="1"/>
</dbReference>
<dbReference type="Proteomes" id="UP000789390">
    <property type="component" value="Unassembled WGS sequence"/>
</dbReference>
<dbReference type="Gene3D" id="1.10.418.10">
    <property type="entry name" value="Calponin-like domain"/>
    <property type="match status" value="1"/>
</dbReference>
<keyword evidence="10" id="KW-1185">Reference proteome</keyword>
<dbReference type="InterPro" id="IPR000980">
    <property type="entry name" value="SH2"/>
</dbReference>
<dbReference type="Pfam" id="PF00621">
    <property type="entry name" value="RhoGEF"/>
    <property type="match status" value="1"/>
</dbReference>
<dbReference type="PANTHER" id="PTHR45818:SF3">
    <property type="entry name" value="PROTEIN VAV"/>
    <property type="match status" value="1"/>
</dbReference>
<evidence type="ECO:0000259" key="6">
    <source>
        <dbReference type="PROSITE" id="PS50010"/>
    </source>
</evidence>
<evidence type="ECO:0000256" key="2">
    <source>
        <dbReference type="ARBA" id="ARBA00022999"/>
    </source>
</evidence>
<dbReference type="GO" id="GO:0005085">
    <property type="term" value="F:guanyl-nucleotide exchange factor activity"/>
    <property type="evidence" value="ECO:0007669"/>
    <property type="project" value="UniProtKB-KW"/>
</dbReference>
<evidence type="ECO:0000259" key="7">
    <source>
        <dbReference type="PROSITE" id="PS50021"/>
    </source>
</evidence>
<dbReference type="CDD" id="cd20810">
    <property type="entry name" value="C1_VAV"/>
    <property type="match status" value="1"/>
</dbReference>
<dbReference type="GO" id="GO:0016477">
    <property type="term" value="P:cell migration"/>
    <property type="evidence" value="ECO:0007669"/>
    <property type="project" value="TreeGrafter"/>
</dbReference>
<dbReference type="Gene3D" id="1.20.900.10">
    <property type="entry name" value="Dbl homology (DH) domain"/>
    <property type="match status" value="1"/>
</dbReference>
<dbReference type="CDD" id="cd21201">
    <property type="entry name" value="CH_VAV"/>
    <property type="match status" value="1"/>
</dbReference>
<feature type="domain" description="Calponin-homology (CH)" evidence="7">
    <location>
        <begin position="4"/>
        <end position="126"/>
    </location>
</feature>
<dbReference type="SUPFAM" id="SSF48065">
    <property type="entry name" value="DBL homology domain (DH-domain)"/>
    <property type="match status" value="1"/>
</dbReference>
<dbReference type="OrthoDB" id="5340910at2759"/>
<evidence type="ECO:0000313" key="10">
    <source>
        <dbReference type="Proteomes" id="UP000789390"/>
    </source>
</evidence>
<dbReference type="SMART" id="SM00233">
    <property type="entry name" value="PH"/>
    <property type="match status" value="1"/>
</dbReference>
<dbReference type="SUPFAM" id="SSF55550">
    <property type="entry name" value="SH2 domain"/>
    <property type="match status" value="1"/>
</dbReference>
<dbReference type="InterPro" id="IPR001715">
    <property type="entry name" value="CH_dom"/>
</dbReference>
<dbReference type="InterPro" id="IPR002219">
    <property type="entry name" value="PKC_DAG/PE"/>
</dbReference>
<dbReference type="CDD" id="cd00160">
    <property type="entry name" value="RhoGEF"/>
    <property type="match status" value="1"/>
</dbReference>
<accession>A0A8J2RLB4</accession>
<dbReference type="InterPro" id="IPR036872">
    <property type="entry name" value="CH_dom_sf"/>
</dbReference>
<dbReference type="PROSITE" id="PS50001">
    <property type="entry name" value="SH2"/>
    <property type="match status" value="1"/>
</dbReference>
<dbReference type="Pfam" id="PF00017">
    <property type="entry name" value="SH2"/>
    <property type="match status" value="1"/>
</dbReference>
<dbReference type="PROSITE" id="PS50021">
    <property type="entry name" value="CH"/>
    <property type="match status" value="1"/>
</dbReference>
<dbReference type="AlphaFoldDB" id="A0A8J2RLB4"/>
<dbReference type="SMART" id="SM00109">
    <property type="entry name" value="C1"/>
    <property type="match status" value="1"/>
</dbReference>
<evidence type="ECO:0000259" key="4">
    <source>
        <dbReference type="PROSITE" id="PS50001"/>
    </source>
</evidence>
<dbReference type="Gene3D" id="3.30.60.20">
    <property type="match status" value="1"/>
</dbReference>
<dbReference type="SMART" id="SM00252">
    <property type="entry name" value="SH2"/>
    <property type="match status" value="1"/>
</dbReference>
<dbReference type="PROSITE" id="PS50081">
    <property type="entry name" value="ZF_DAG_PE_2"/>
    <property type="match status" value="1"/>
</dbReference>
<dbReference type="Pfam" id="PF00130">
    <property type="entry name" value="C1_1"/>
    <property type="match status" value="1"/>
</dbReference>
<sequence>MASADVWKECLYWLRRCGIALPENIKPTQSLDFFSRYLRDGVLLCHLIHLLNPKALEYFFDVSELICMDPDKNQELCLQNIEAFLQICQTDFGLEPSDLFEAKMLYHLTDFDRVLHTLSQLSKSPIVKELGITEFPVPRRRSFDDGAVSTNKEITPDNSRPPGVQQMFRSISSIYEPANEVMYMCLLPDLGTNPRVHDNETLLNDPVERAVQKMLKAEKEYINILTVMEEKMFGHLSKMLTSKEQTIIFYGIKELNQIHQQIQRELISSMGNQENKSLTKLYIVFLNWKDKLHIYHRYAANLPAALHVVGAVYRAKKEVAKEVELAQASLRDRFKLTNLLLKPIQHVSQYSVILEEIRKYISENHEDYNGLKYASQSMLELEQHVNAIKKDSFLIQSLEHVQSTICGWKPSKPQVREFGRLFKDGVLRTICPMTNDSNQKIKYQVFLFSRTVIFCTPKSGIRNLRKISRNEPFTYQFHLILQNCSVDELVGLAGFFEDPTIPWTSSWRVKGPKGKTSVTFYSKTPEERLKWIESFKDVMAQLHPSLDSADASTHTFELQTFSSVVDCHVCHKLLKGLLDQGYRCTKCKEPFHKQCLESAKRCSVVDEEIYSEILSDFEQDSGIHEVQSSFDSSSQSGESASRIEETAVQNLERLAVVQQVETSVQPNESLETQPWFGGSMSGLEATAHLIGTPPGTFLVRRREAANLDAYSAPFAISVMMECGVKHIKVQCFRSQPDECNYLTLGSSWSKQEYFLVPGYTFPTINDLVYCYSHNFLSEAVSLAMDVYLKIPFKMTQNKLNYTTL</sequence>
<dbReference type="PANTHER" id="PTHR45818">
    <property type="entry name" value="PROTEIN VAV"/>
    <property type="match status" value="1"/>
</dbReference>
<dbReference type="PROSITE" id="PS00479">
    <property type="entry name" value="ZF_DAG_PE_1"/>
    <property type="match status" value="1"/>
</dbReference>
<evidence type="ECO:0000259" key="8">
    <source>
        <dbReference type="PROSITE" id="PS50081"/>
    </source>
</evidence>
<dbReference type="GO" id="GO:0005737">
    <property type="term" value="C:cytoplasm"/>
    <property type="evidence" value="ECO:0007669"/>
    <property type="project" value="TreeGrafter"/>
</dbReference>
<dbReference type="SUPFAM" id="SSF50729">
    <property type="entry name" value="PH domain-like"/>
    <property type="match status" value="1"/>
</dbReference>